<dbReference type="AlphaFoldDB" id="A0A438H8P6"/>
<dbReference type="InterPro" id="IPR043502">
    <property type="entry name" value="DNA/RNA_pol_sf"/>
</dbReference>
<name>A0A438H8P6_VITVI</name>
<dbReference type="PANTHER" id="PTHR11439">
    <property type="entry name" value="GAG-POL-RELATED RETROTRANSPOSON"/>
    <property type="match status" value="1"/>
</dbReference>
<evidence type="ECO:0000313" key="1">
    <source>
        <dbReference type="EMBL" id="RVW80769.1"/>
    </source>
</evidence>
<gene>
    <name evidence="1" type="primary">RE1_138</name>
    <name evidence="1" type="ORF">CK203_050701</name>
</gene>
<accession>A0A438H8P6</accession>
<dbReference type="EMBL" id="QGNW01000261">
    <property type="protein sequence ID" value="RVW80769.1"/>
    <property type="molecule type" value="Genomic_DNA"/>
</dbReference>
<dbReference type="Proteomes" id="UP000288805">
    <property type="component" value="Unassembled WGS sequence"/>
</dbReference>
<comment type="caution">
    <text evidence="1">The sequence shown here is derived from an EMBL/GenBank/DDBJ whole genome shotgun (WGS) entry which is preliminary data.</text>
</comment>
<reference evidence="1 2" key="1">
    <citation type="journal article" date="2018" name="PLoS Genet.">
        <title>Population sequencing reveals clonal diversity and ancestral inbreeding in the grapevine cultivar Chardonnay.</title>
        <authorList>
            <person name="Roach M.J."/>
            <person name="Johnson D.L."/>
            <person name="Bohlmann J."/>
            <person name="van Vuuren H.J."/>
            <person name="Jones S.J."/>
            <person name="Pretorius I.S."/>
            <person name="Schmidt S.A."/>
            <person name="Borneman A.R."/>
        </authorList>
    </citation>
    <scope>NUCLEOTIDE SEQUENCE [LARGE SCALE GENOMIC DNA]</scope>
    <source>
        <strain evidence="2">cv. Chardonnay</strain>
        <tissue evidence="1">Leaf</tissue>
    </source>
</reference>
<dbReference type="CDD" id="cd09272">
    <property type="entry name" value="RNase_HI_RT_Ty1"/>
    <property type="match status" value="1"/>
</dbReference>
<sequence length="531" mass="59900">MTGDQHQFNNFTPCQSLSPITVADGSVSNDLQLNTMIGHGSELGGVYYLTHDSLFVAAAAERFLINRMSSSALGGDIPLKDVTLFESESFFKVSTNKLSVPLPTPLYTSIPPSKPLQVYTRRKALQTPCAPDPSPTPIRFALSFSSVSIPKDYQEAIQNHNWKKAMDKEMSALLTRGTWDLVPLLEGVHPAACRWIFTVKYSPNGFIERYKARLVAKGYTQTQVNKDWLMCQLDIKNTFLYGDMTKEQSPRAWFDKFSQVVFVARFRRSQADHSVFVPHSSSSIVVLIVYVEDILVRKYAADLLQETGLLGAKPADVPMEPNLDLWKEDEDFEDSAWYRRLVGKLIYLTVTRPNIVHVVGLISQFMEKPKKCHWEAAYVNYAGNKGDRKSTSSYCTFVGGNLVTWKSKKQIVVSRSSVEAEYCAMAHTTCELIWLKALPEDFGITCTDPIPMHCDNQAAIHIVSNPVFHERTKHIEVDCHFVRNVVTSKKICTPFTPSKDQVADMFTKALKKDDLNRLSDKLHMMDIYAPA</sequence>
<organism evidence="1 2">
    <name type="scientific">Vitis vinifera</name>
    <name type="common">Grape</name>
    <dbReference type="NCBI Taxonomy" id="29760"/>
    <lineage>
        <taxon>Eukaryota</taxon>
        <taxon>Viridiplantae</taxon>
        <taxon>Streptophyta</taxon>
        <taxon>Embryophyta</taxon>
        <taxon>Tracheophyta</taxon>
        <taxon>Spermatophyta</taxon>
        <taxon>Magnoliopsida</taxon>
        <taxon>eudicotyledons</taxon>
        <taxon>Gunneridae</taxon>
        <taxon>Pentapetalae</taxon>
        <taxon>rosids</taxon>
        <taxon>Vitales</taxon>
        <taxon>Vitaceae</taxon>
        <taxon>Viteae</taxon>
        <taxon>Vitis</taxon>
    </lineage>
</organism>
<dbReference type="PANTHER" id="PTHR11439:SF463">
    <property type="entry name" value="REVERSE TRANSCRIPTASE TY1_COPIA-TYPE DOMAIN-CONTAINING PROTEIN"/>
    <property type="match status" value="1"/>
</dbReference>
<protein>
    <submittedName>
        <fullName evidence="1">Retrovirus-related Pol polyprotein from transposon RE1</fullName>
    </submittedName>
</protein>
<evidence type="ECO:0000313" key="2">
    <source>
        <dbReference type="Proteomes" id="UP000288805"/>
    </source>
</evidence>
<dbReference type="SUPFAM" id="SSF56672">
    <property type="entry name" value="DNA/RNA polymerases"/>
    <property type="match status" value="1"/>
</dbReference>
<proteinExistence type="predicted"/>